<dbReference type="SUPFAM" id="SSF50037">
    <property type="entry name" value="C-terminal domain of transcriptional repressors"/>
    <property type="match status" value="1"/>
</dbReference>
<dbReference type="SMART" id="SM00899">
    <property type="entry name" value="FeoA"/>
    <property type="match status" value="1"/>
</dbReference>
<dbReference type="EMBL" id="CP033169">
    <property type="protein sequence ID" value="AYO32152.1"/>
    <property type="molecule type" value="Genomic_DNA"/>
</dbReference>
<dbReference type="InterPro" id="IPR008988">
    <property type="entry name" value="Transcriptional_repressor_C"/>
</dbReference>
<dbReference type="Proteomes" id="UP000280960">
    <property type="component" value="Chromosome"/>
</dbReference>
<accession>A0A3G2R9I4</accession>
<reference evidence="3 4" key="1">
    <citation type="submission" date="2018-10" db="EMBL/GenBank/DDBJ databases">
        <authorList>
            <person name="Zhang X."/>
        </authorList>
    </citation>
    <scope>NUCLEOTIDE SEQUENCE [LARGE SCALE GENOMIC DNA]</scope>
    <source>
        <strain evidence="3 4">SK-G1</strain>
    </source>
</reference>
<evidence type="ECO:0000313" key="4">
    <source>
        <dbReference type="Proteomes" id="UP000280960"/>
    </source>
</evidence>
<dbReference type="KEGG" id="bacg:D2962_01760"/>
<name>A0A3G2R9I4_9FIRM</name>
<keyword evidence="4" id="KW-1185">Reference proteome</keyword>
<organism evidence="3 4">
    <name type="scientific">Biomaibacter acetigenes</name>
    <dbReference type="NCBI Taxonomy" id="2316383"/>
    <lineage>
        <taxon>Bacteria</taxon>
        <taxon>Bacillati</taxon>
        <taxon>Bacillota</taxon>
        <taxon>Clostridia</taxon>
        <taxon>Thermosediminibacterales</taxon>
        <taxon>Tepidanaerobacteraceae</taxon>
        <taxon>Biomaibacter</taxon>
    </lineage>
</organism>
<evidence type="ECO:0000259" key="2">
    <source>
        <dbReference type="SMART" id="SM00899"/>
    </source>
</evidence>
<dbReference type="InterPro" id="IPR038157">
    <property type="entry name" value="FeoA_core_dom"/>
</dbReference>
<evidence type="ECO:0000313" key="3">
    <source>
        <dbReference type="EMBL" id="AYO32152.1"/>
    </source>
</evidence>
<sequence>MAVRDGGVFLTELKAGEKATILKINAKDRKTLNKLMALGVLPGMQVTLMQKFPSLVFKVGNTRIAADEAISKNILVLKN</sequence>
<evidence type="ECO:0000256" key="1">
    <source>
        <dbReference type="ARBA" id="ARBA00023004"/>
    </source>
</evidence>
<keyword evidence="1" id="KW-0408">Iron</keyword>
<dbReference type="AlphaFoldDB" id="A0A3G2R9I4"/>
<feature type="domain" description="Ferrous iron transporter FeoA-like" evidence="2">
    <location>
        <begin position="8"/>
        <end position="78"/>
    </location>
</feature>
<dbReference type="InterPro" id="IPR007167">
    <property type="entry name" value="Fe-transptr_FeoA-like"/>
</dbReference>
<gene>
    <name evidence="3" type="ORF">D2962_01760</name>
</gene>
<dbReference type="Pfam" id="PF04023">
    <property type="entry name" value="FeoA"/>
    <property type="match status" value="1"/>
</dbReference>
<proteinExistence type="predicted"/>
<protein>
    <submittedName>
        <fullName evidence="3">Ferrous iron transport protein A</fullName>
    </submittedName>
</protein>
<dbReference type="GO" id="GO:0046914">
    <property type="term" value="F:transition metal ion binding"/>
    <property type="evidence" value="ECO:0007669"/>
    <property type="project" value="InterPro"/>
</dbReference>
<dbReference type="Gene3D" id="2.30.30.90">
    <property type="match status" value="1"/>
</dbReference>